<evidence type="ECO:0000313" key="2">
    <source>
        <dbReference type="Proteomes" id="UP000494365"/>
    </source>
</evidence>
<name>A0A6S7CNZ1_9BURK</name>
<reference evidence="1 2" key="1">
    <citation type="submission" date="2020-04" db="EMBL/GenBank/DDBJ databases">
        <authorList>
            <person name="De Canck E."/>
        </authorList>
    </citation>
    <scope>NUCLEOTIDE SEQUENCE [LARGE SCALE GENOMIC DNA]</scope>
    <source>
        <strain evidence="1 2">LMG 28614</strain>
    </source>
</reference>
<evidence type="ECO:0000313" key="1">
    <source>
        <dbReference type="EMBL" id="CAB3784301.1"/>
    </source>
</evidence>
<protein>
    <submittedName>
        <fullName evidence="1">Uncharacterized protein</fullName>
    </submittedName>
</protein>
<organism evidence="1 2">
    <name type="scientific">Paraburkholderia ultramafica</name>
    <dbReference type="NCBI Taxonomy" id="1544867"/>
    <lineage>
        <taxon>Bacteria</taxon>
        <taxon>Pseudomonadati</taxon>
        <taxon>Pseudomonadota</taxon>
        <taxon>Betaproteobacteria</taxon>
        <taxon>Burkholderiales</taxon>
        <taxon>Burkholderiaceae</taxon>
        <taxon>Paraburkholderia</taxon>
    </lineage>
</organism>
<dbReference type="EMBL" id="CADIKK010000007">
    <property type="protein sequence ID" value="CAB3784301.1"/>
    <property type="molecule type" value="Genomic_DNA"/>
</dbReference>
<keyword evidence="2" id="KW-1185">Reference proteome</keyword>
<dbReference type="Proteomes" id="UP000494365">
    <property type="component" value="Unassembled WGS sequence"/>
</dbReference>
<sequence>MVRRTARDLVAARFADSRGQVAVARSGHYQVGRDGGVLSLSPKHAETDTRVTVIVSYD</sequence>
<dbReference type="RefSeq" id="WP_175149289.1">
    <property type="nucleotide sequence ID" value="NZ_CADIKK010000007.1"/>
</dbReference>
<dbReference type="AlphaFoldDB" id="A0A6S7CNZ1"/>
<gene>
    <name evidence="1" type="ORF">LMG28614_01919</name>
</gene>
<accession>A0A6S7CNZ1</accession>
<proteinExistence type="predicted"/>